<evidence type="ECO:0000313" key="1">
    <source>
        <dbReference type="EMBL" id="KAJ3553270.1"/>
    </source>
</evidence>
<name>A0ACC1T4S4_9APHY</name>
<reference evidence="1" key="1">
    <citation type="submission" date="2022-07" db="EMBL/GenBank/DDBJ databases">
        <title>Genome Sequence of Phlebia brevispora.</title>
        <authorList>
            <person name="Buettner E."/>
        </authorList>
    </citation>
    <scope>NUCLEOTIDE SEQUENCE</scope>
    <source>
        <strain evidence="1">MPL23</strain>
    </source>
</reference>
<comment type="caution">
    <text evidence="1">The sequence shown here is derived from an EMBL/GenBank/DDBJ whole genome shotgun (WGS) entry which is preliminary data.</text>
</comment>
<dbReference type="Proteomes" id="UP001148662">
    <property type="component" value="Unassembled WGS sequence"/>
</dbReference>
<evidence type="ECO:0000313" key="2">
    <source>
        <dbReference type="Proteomes" id="UP001148662"/>
    </source>
</evidence>
<gene>
    <name evidence="1" type="ORF">NM688_g3704</name>
</gene>
<dbReference type="EMBL" id="JANHOG010000558">
    <property type="protein sequence ID" value="KAJ3553270.1"/>
    <property type="molecule type" value="Genomic_DNA"/>
</dbReference>
<keyword evidence="2" id="KW-1185">Reference proteome</keyword>
<proteinExistence type="predicted"/>
<sequence>MASNCCNVSASLHDVKAIPIVVNLKRKRSNSDNKVSPKQLRSLTSLREDIERSFHSSRCRDPETDEDPIEDVVSTATEEPIEGDSSAAEPSEQSISPEVLIRTVAHDDPREP</sequence>
<protein>
    <submittedName>
        <fullName evidence="1">Uncharacterized protein</fullName>
    </submittedName>
</protein>
<organism evidence="1 2">
    <name type="scientific">Phlebia brevispora</name>
    <dbReference type="NCBI Taxonomy" id="194682"/>
    <lineage>
        <taxon>Eukaryota</taxon>
        <taxon>Fungi</taxon>
        <taxon>Dikarya</taxon>
        <taxon>Basidiomycota</taxon>
        <taxon>Agaricomycotina</taxon>
        <taxon>Agaricomycetes</taxon>
        <taxon>Polyporales</taxon>
        <taxon>Meruliaceae</taxon>
        <taxon>Phlebia</taxon>
    </lineage>
</organism>
<accession>A0ACC1T4S4</accession>